<evidence type="ECO:0000313" key="3">
    <source>
        <dbReference type="Proteomes" id="UP000886595"/>
    </source>
</evidence>
<dbReference type="InterPro" id="IPR029069">
    <property type="entry name" value="HotDog_dom_sf"/>
</dbReference>
<proteinExistence type="predicted"/>
<dbReference type="GO" id="GO:0000036">
    <property type="term" value="F:acyl carrier activity"/>
    <property type="evidence" value="ECO:0007669"/>
    <property type="project" value="TreeGrafter"/>
</dbReference>
<keyword evidence="3" id="KW-1185">Reference proteome</keyword>
<dbReference type="InterPro" id="IPR045023">
    <property type="entry name" value="FATA/B"/>
</dbReference>
<dbReference type="PANTHER" id="PTHR31727:SF6">
    <property type="entry name" value="OLEOYL-ACYL CARRIER PROTEIN THIOESTERASE 1, CHLOROPLASTIC"/>
    <property type="match status" value="1"/>
</dbReference>
<dbReference type="PANTHER" id="PTHR31727">
    <property type="entry name" value="OLEOYL-ACYL CARRIER PROTEIN THIOESTERASE 1, CHLOROPLASTIC"/>
    <property type="match status" value="1"/>
</dbReference>
<organism evidence="2 3">
    <name type="scientific">Brassica carinata</name>
    <name type="common">Ethiopian mustard</name>
    <name type="synonym">Abyssinian cabbage</name>
    <dbReference type="NCBI Taxonomy" id="52824"/>
    <lineage>
        <taxon>Eukaryota</taxon>
        <taxon>Viridiplantae</taxon>
        <taxon>Streptophyta</taxon>
        <taxon>Embryophyta</taxon>
        <taxon>Tracheophyta</taxon>
        <taxon>Spermatophyta</taxon>
        <taxon>Magnoliopsida</taxon>
        <taxon>eudicotyledons</taxon>
        <taxon>Gunneridae</taxon>
        <taxon>Pentapetalae</taxon>
        <taxon>rosids</taxon>
        <taxon>malvids</taxon>
        <taxon>Brassicales</taxon>
        <taxon>Brassicaceae</taxon>
        <taxon>Brassiceae</taxon>
        <taxon>Brassica</taxon>
    </lineage>
</organism>
<dbReference type="OrthoDB" id="618395at2759"/>
<dbReference type="Pfam" id="PF20791">
    <property type="entry name" value="Acyl-ACP_TE_C"/>
    <property type="match status" value="1"/>
</dbReference>
<name>A0A8X8B837_BRACI</name>
<evidence type="ECO:0000313" key="2">
    <source>
        <dbReference type="EMBL" id="KAG2328224.1"/>
    </source>
</evidence>
<dbReference type="GO" id="GO:0016297">
    <property type="term" value="F:fatty acyl-[ACP] hydrolase activity"/>
    <property type="evidence" value="ECO:0007669"/>
    <property type="project" value="InterPro"/>
</dbReference>
<dbReference type="AlphaFoldDB" id="A0A8X8B837"/>
<gene>
    <name evidence="2" type="ORF">Bca52824_010952</name>
</gene>
<dbReference type="Gene3D" id="3.10.129.10">
    <property type="entry name" value="Hotdog Thioesterase"/>
    <property type="match status" value="1"/>
</dbReference>
<accession>A0A8X8B837</accession>
<dbReference type="Proteomes" id="UP000886595">
    <property type="component" value="Unassembled WGS sequence"/>
</dbReference>
<dbReference type="EMBL" id="JAAMPC010000002">
    <property type="protein sequence ID" value="KAG2328224.1"/>
    <property type="molecule type" value="Genomic_DNA"/>
</dbReference>
<dbReference type="InterPro" id="IPR049427">
    <property type="entry name" value="Acyl-ACP_TE_C"/>
</dbReference>
<evidence type="ECO:0000259" key="1">
    <source>
        <dbReference type="Pfam" id="PF20791"/>
    </source>
</evidence>
<sequence length="337" mass="39521">MPLHLHYWRCQWLKNRRVKTTQWSDAMMAEGIRFLMVDAHHRCLLDGGNRFMFGSLMEDGLSYKEKFIVRSHEVQCSKTAMVQTNANLLQVRRWYVISFRALDFRWMATRHDWVIKDTANGESLALLLGVPMCYRFTKWVMMNQDTRRYRQSLMMFEHKELRLAFSGEENNRSLKKIPKLRRSSKYSIIGLKAADLDMNHHVNNVTYIGWLLESIPQDIVDTHTLQIITLDYRRECGGFTQHLKEWLCNIRHKATTIASSTFGYMDQMAMNLDGGKFQEMIKKCNTLLDHARQSHKRIGVIRIETTTDNQKIAGLSIPNEAVETVLQDLAWVQEIDD</sequence>
<comment type="caution">
    <text evidence="2">The sequence shown here is derived from an EMBL/GenBank/DDBJ whole genome shotgun (WGS) entry which is preliminary data.</text>
</comment>
<protein>
    <recommendedName>
        <fullName evidence="1">Acyl-ACP thioesterase-like C-terminal domain-containing protein</fullName>
    </recommendedName>
</protein>
<feature type="domain" description="Acyl-ACP thioesterase-like C-terminal" evidence="1">
    <location>
        <begin position="189"/>
        <end position="237"/>
    </location>
</feature>
<reference evidence="2 3" key="1">
    <citation type="submission" date="2020-02" db="EMBL/GenBank/DDBJ databases">
        <authorList>
            <person name="Ma Q."/>
            <person name="Huang Y."/>
            <person name="Song X."/>
            <person name="Pei D."/>
        </authorList>
    </citation>
    <scope>NUCLEOTIDE SEQUENCE [LARGE SCALE GENOMIC DNA]</scope>
    <source>
        <strain evidence="2">Sxm20200214</strain>
        <tissue evidence="2">Leaf</tissue>
    </source>
</reference>
<dbReference type="SUPFAM" id="SSF54637">
    <property type="entry name" value="Thioesterase/thiol ester dehydrase-isomerase"/>
    <property type="match status" value="1"/>
</dbReference>